<dbReference type="CDD" id="cd23837">
    <property type="entry name" value="UBCc_UBE2O"/>
    <property type="match status" value="1"/>
</dbReference>
<dbReference type="Gene3D" id="3.10.110.10">
    <property type="entry name" value="Ubiquitin Conjugating Enzyme"/>
    <property type="match status" value="1"/>
</dbReference>
<keyword evidence="5" id="KW-1185">Reference proteome</keyword>
<dbReference type="Pfam" id="PF00179">
    <property type="entry name" value="UQ_con"/>
    <property type="match status" value="1"/>
</dbReference>
<dbReference type="OrthoDB" id="1926878at2759"/>
<dbReference type="SUPFAM" id="SSF54495">
    <property type="entry name" value="UBC-like"/>
    <property type="match status" value="1"/>
</dbReference>
<name>A0A9P6EEV0_9AGAR</name>
<evidence type="ECO:0000256" key="2">
    <source>
        <dbReference type="ARBA" id="ARBA00022786"/>
    </source>
</evidence>
<accession>A0A9P6EEV0</accession>
<dbReference type="PANTHER" id="PTHR46116:SF15">
    <property type="entry name" value="(E3-INDEPENDENT) E2 UBIQUITIN-CONJUGATING ENZYME"/>
    <property type="match status" value="1"/>
</dbReference>
<proteinExistence type="predicted"/>
<protein>
    <recommendedName>
        <fullName evidence="3">UBC core domain-containing protein</fullName>
    </recommendedName>
</protein>
<evidence type="ECO:0000259" key="3">
    <source>
        <dbReference type="PROSITE" id="PS50127"/>
    </source>
</evidence>
<keyword evidence="2" id="KW-0833">Ubl conjugation pathway</keyword>
<dbReference type="PANTHER" id="PTHR46116">
    <property type="entry name" value="(E3-INDEPENDENT) E2 UBIQUITIN-CONJUGATING ENZYME"/>
    <property type="match status" value="1"/>
</dbReference>
<feature type="domain" description="UBC core" evidence="3">
    <location>
        <begin position="635"/>
        <end position="796"/>
    </location>
</feature>
<dbReference type="AlphaFoldDB" id="A0A9P6EEV0"/>
<evidence type="ECO:0000256" key="1">
    <source>
        <dbReference type="ARBA" id="ARBA00022679"/>
    </source>
</evidence>
<gene>
    <name evidence="4" type="ORF">CPB83DRAFT_855638</name>
</gene>
<keyword evidence="1" id="KW-0808">Transferase</keyword>
<comment type="caution">
    <text evidence="4">The sequence shown here is derived from an EMBL/GenBank/DDBJ whole genome shotgun (WGS) entry which is preliminary data.</text>
</comment>
<dbReference type="SMART" id="SM00212">
    <property type="entry name" value="UBCc"/>
    <property type="match status" value="1"/>
</dbReference>
<organism evidence="4 5">
    <name type="scientific">Crepidotus variabilis</name>
    <dbReference type="NCBI Taxonomy" id="179855"/>
    <lineage>
        <taxon>Eukaryota</taxon>
        <taxon>Fungi</taxon>
        <taxon>Dikarya</taxon>
        <taxon>Basidiomycota</taxon>
        <taxon>Agaricomycotina</taxon>
        <taxon>Agaricomycetes</taxon>
        <taxon>Agaricomycetidae</taxon>
        <taxon>Agaricales</taxon>
        <taxon>Agaricineae</taxon>
        <taxon>Crepidotaceae</taxon>
        <taxon>Crepidotus</taxon>
    </lineage>
</organism>
<dbReference type="Proteomes" id="UP000807306">
    <property type="component" value="Unassembled WGS sequence"/>
</dbReference>
<reference evidence="4" key="1">
    <citation type="submission" date="2020-11" db="EMBL/GenBank/DDBJ databases">
        <authorList>
            <consortium name="DOE Joint Genome Institute"/>
            <person name="Ahrendt S."/>
            <person name="Riley R."/>
            <person name="Andreopoulos W."/>
            <person name="Labutti K."/>
            <person name="Pangilinan J."/>
            <person name="Ruiz-Duenas F.J."/>
            <person name="Barrasa J.M."/>
            <person name="Sanchez-Garcia M."/>
            <person name="Camarero S."/>
            <person name="Miyauchi S."/>
            <person name="Serrano A."/>
            <person name="Linde D."/>
            <person name="Babiker R."/>
            <person name="Drula E."/>
            <person name="Ayuso-Fernandez I."/>
            <person name="Pacheco R."/>
            <person name="Padilla G."/>
            <person name="Ferreira P."/>
            <person name="Barriuso J."/>
            <person name="Kellner H."/>
            <person name="Castanera R."/>
            <person name="Alfaro M."/>
            <person name="Ramirez L."/>
            <person name="Pisabarro A.G."/>
            <person name="Kuo A."/>
            <person name="Tritt A."/>
            <person name="Lipzen A."/>
            <person name="He G."/>
            <person name="Yan M."/>
            <person name="Ng V."/>
            <person name="Cullen D."/>
            <person name="Martin F."/>
            <person name="Rosso M.-N."/>
            <person name="Henrissat B."/>
            <person name="Hibbett D."/>
            <person name="Martinez A.T."/>
            <person name="Grigoriev I.V."/>
        </authorList>
    </citation>
    <scope>NUCLEOTIDE SEQUENCE</scope>
    <source>
        <strain evidence="4">CBS 506.95</strain>
    </source>
</reference>
<evidence type="ECO:0000313" key="5">
    <source>
        <dbReference type="Proteomes" id="UP000807306"/>
    </source>
</evidence>
<dbReference type="GO" id="GO:0061631">
    <property type="term" value="F:ubiquitin conjugating enzyme activity"/>
    <property type="evidence" value="ECO:0007669"/>
    <property type="project" value="TreeGrafter"/>
</dbReference>
<dbReference type="InterPro" id="IPR016135">
    <property type="entry name" value="UBQ-conjugating_enzyme/RWD"/>
</dbReference>
<dbReference type="EMBL" id="MU157858">
    <property type="protein sequence ID" value="KAF9527796.1"/>
    <property type="molecule type" value="Genomic_DNA"/>
</dbReference>
<sequence length="894" mass="100917">MEVSIPLETEFFVQDVVQKISNPEYIGIVMRSWQNEDPMQMEFNPGDPLSRPLVQGEVGVAFSSHAGRREIINGSDIQLVDRAFQPGDICKRAGHEVQSGVIADIKVRGRVRHAISQEELDRWLTVDDLKTRSDAEVGDYVVYNDWIGQVVEVFDENIVQLTSGKLVRLPEIGSRLSIGERGSHVLPPPEAALHTFLQFFSGAGQDDTVLYVKHNMYAIAWLAVNQTLSPAESEMKPRPERFWHGENLAKLTLISGPWEMEMRVGDPVELKDPSGVPFTQHGAEGDPTGILTIQVFRVHLTETMVQVLWQDGSRETLRSTEVIPHMNADEHDCWPGDHVILGDDGDERPAVVQTVDAIERLAQLRLDDTNKIESASLLELSTYGTGLSGSEHEAIGLHIGDFVFVHNQGTTNGSYGAKVPRIGEIETWVHEHCHYDDLEGWRRQMHDIGTSIASQRGKGGPMEKPLGLPIPRSGELMWCGEVSALNIDGTVQVTHPDLSTATYPLNRLTRLMDTLEPLEDEMWDEHDHGHDMDTDMWAVDENGEWSPVENGNEWEDMSEDSDTEEHNTQQTIIHNEMETEKPVHAGLGTATPHTSNNLNENKEETLDPWIRFMFLPSAPPDHHFLKDPLTEPSKTFTTRLRKEYRSLEGGLPETILVRTYEDRTDLWRILIFGPQDTPYQDAPFMIDWMLLSDFPHTPPKAYFHSWTNGKGRVNRNLYEDGKVCLSLLGTWVGAKEEMWNQRSTLLQVFVSVQGLVLIKDPWFLEPGYEKLKGTPQGILNSRMNRETSYTLSLGFIRHALDLPPTDFTTEIAHFYHTQHNLCKVIDDSKALITKSREAKEPATDDDWEMHCLPSLTRGAIMLVERQVARLAKHLQELQSSSQASAFSSVITSPI</sequence>
<dbReference type="InterPro" id="IPR000608">
    <property type="entry name" value="UBC"/>
</dbReference>
<evidence type="ECO:0000313" key="4">
    <source>
        <dbReference type="EMBL" id="KAF9527796.1"/>
    </source>
</evidence>
<dbReference type="PROSITE" id="PS50127">
    <property type="entry name" value="UBC_2"/>
    <property type="match status" value="1"/>
</dbReference>